<name>A0AAN9P4V1_CLITE</name>
<reference evidence="2 3" key="1">
    <citation type="submission" date="2024-01" db="EMBL/GenBank/DDBJ databases">
        <title>The genomes of 5 underutilized Papilionoideae crops provide insights into root nodulation and disease resistance.</title>
        <authorList>
            <person name="Yuan L."/>
        </authorList>
    </citation>
    <scope>NUCLEOTIDE SEQUENCE [LARGE SCALE GENOMIC DNA]</scope>
    <source>
        <strain evidence="2">LY-2023</strain>
        <tissue evidence="2">Leaf</tissue>
    </source>
</reference>
<accession>A0AAN9P4V1</accession>
<dbReference type="Proteomes" id="UP001359559">
    <property type="component" value="Unassembled WGS sequence"/>
</dbReference>
<comment type="caution">
    <text evidence="2">The sequence shown here is derived from an EMBL/GenBank/DDBJ whole genome shotgun (WGS) entry which is preliminary data.</text>
</comment>
<keyword evidence="3" id="KW-1185">Reference proteome</keyword>
<proteinExistence type="predicted"/>
<organism evidence="2 3">
    <name type="scientific">Clitoria ternatea</name>
    <name type="common">Butterfly pea</name>
    <dbReference type="NCBI Taxonomy" id="43366"/>
    <lineage>
        <taxon>Eukaryota</taxon>
        <taxon>Viridiplantae</taxon>
        <taxon>Streptophyta</taxon>
        <taxon>Embryophyta</taxon>
        <taxon>Tracheophyta</taxon>
        <taxon>Spermatophyta</taxon>
        <taxon>Magnoliopsida</taxon>
        <taxon>eudicotyledons</taxon>
        <taxon>Gunneridae</taxon>
        <taxon>Pentapetalae</taxon>
        <taxon>rosids</taxon>
        <taxon>fabids</taxon>
        <taxon>Fabales</taxon>
        <taxon>Fabaceae</taxon>
        <taxon>Papilionoideae</taxon>
        <taxon>50 kb inversion clade</taxon>
        <taxon>NPAAA clade</taxon>
        <taxon>indigoferoid/millettioid clade</taxon>
        <taxon>Phaseoleae</taxon>
        <taxon>Clitoria</taxon>
    </lineage>
</organism>
<keyword evidence="1" id="KW-0611">Plant defense</keyword>
<sequence>MTNLQTLSFDYCDNLKFLFSGVKLPSLEALIVQSCRSLESLPLLDILPKLEALLVKDCEMLTCSLKQETLITDNKTTALSMKDESPIQRLRMKFLHLEYFPGLARLPTWIKGTANTLQNLIIYIFPNLGMLPEYLSRMTHLKGLHIVDCPRVLFPQSLMHRLTTIEDLRVSGCPAWDYVLPHLNLV</sequence>
<evidence type="ECO:0000256" key="1">
    <source>
        <dbReference type="ARBA" id="ARBA00022821"/>
    </source>
</evidence>
<dbReference type="SUPFAM" id="SSF52047">
    <property type="entry name" value="RNI-like"/>
    <property type="match status" value="1"/>
</dbReference>
<dbReference type="GO" id="GO:0006952">
    <property type="term" value="P:defense response"/>
    <property type="evidence" value="ECO:0007669"/>
    <property type="project" value="UniProtKB-KW"/>
</dbReference>
<dbReference type="InterPro" id="IPR032675">
    <property type="entry name" value="LRR_dom_sf"/>
</dbReference>
<dbReference type="AlphaFoldDB" id="A0AAN9P4V1"/>
<dbReference type="EMBL" id="JAYKXN010000005">
    <property type="protein sequence ID" value="KAK7285603.1"/>
    <property type="molecule type" value="Genomic_DNA"/>
</dbReference>
<gene>
    <name evidence="2" type="ORF">RJT34_20379</name>
</gene>
<dbReference type="PANTHER" id="PTHR36766">
    <property type="entry name" value="PLANT BROAD-SPECTRUM MILDEW RESISTANCE PROTEIN RPW8"/>
    <property type="match status" value="1"/>
</dbReference>
<evidence type="ECO:0000313" key="3">
    <source>
        <dbReference type="Proteomes" id="UP001359559"/>
    </source>
</evidence>
<evidence type="ECO:0000313" key="2">
    <source>
        <dbReference type="EMBL" id="KAK7285603.1"/>
    </source>
</evidence>
<dbReference type="Gene3D" id="3.80.10.10">
    <property type="entry name" value="Ribonuclease Inhibitor"/>
    <property type="match status" value="1"/>
</dbReference>
<dbReference type="PANTHER" id="PTHR36766:SF61">
    <property type="entry name" value="NB-ARC DOMAIN DISEASE RESISTANCE PROTEIN"/>
    <property type="match status" value="1"/>
</dbReference>
<protein>
    <submittedName>
        <fullName evidence="2">Uncharacterized protein</fullName>
    </submittedName>
</protein>